<evidence type="ECO:0000313" key="4">
    <source>
        <dbReference type="Proteomes" id="UP000283210"/>
    </source>
</evidence>
<dbReference type="EMBL" id="CM012452">
    <property type="protein sequence ID" value="RVE62163.1"/>
    <property type="molecule type" value="Genomic_DNA"/>
</dbReference>
<evidence type="ECO:0000256" key="1">
    <source>
        <dbReference type="SAM" id="MobiDB-lite"/>
    </source>
</evidence>
<evidence type="ECO:0000259" key="2">
    <source>
        <dbReference type="Pfam" id="PF16064"/>
    </source>
</evidence>
<dbReference type="PANTHER" id="PTHR34153:SF2">
    <property type="entry name" value="SI:CH211-262H13.3-RELATED"/>
    <property type="match status" value="1"/>
</dbReference>
<gene>
    <name evidence="3" type="ORF">OJAV_G00154420</name>
</gene>
<reference evidence="3 4" key="1">
    <citation type="submission" date="2018-11" db="EMBL/GenBank/DDBJ databases">
        <authorList>
            <person name="Lopez-Roques C."/>
            <person name="Donnadieu C."/>
            <person name="Bouchez O."/>
            <person name="Klopp C."/>
            <person name="Cabau C."/>
            <person name="Zahm M."/>
        </authorList>
    </citation>
    <scope>NUCLEOTIDE SEQUENCE [LARGE SCALE GENOMIC DNA]</scope>
    <source>
        <strain evidence="3">RS831</strain>
        <tissue evidence="3">Whole body</tissue>
    </source>
</reference>
<feature type="region of interest" description="Disordered" evidence="1">
    <location>
        <begin position="1"/>
        <end position="41"/>
    </location>
</feature>
<dbReference type="InterPro" id="IPR032071">
    <property type="entry name" value="DUF4806"/>
</dbReference>
<proteinExistence type="predicted"/>
<feature type="domain" description="DUF4806" evidence="2">
    <location>
        <begin position="85"/>
        <end position="160"/>
    </location>
</feature>
<reference evidence="3 4" key="2">
    <citation type="submission" date="2019-01" db="EMBL/GenBank/DDBJ databases">
        <title>A chromosome length genome reference of the Java medaka (oryzias javanicus).</title>
        <authorList>
            <person name="Herpin A."/>
            <person name="Takehana Y."/>
            <person name="Naruse K."/>
            <person name="Ansai S."/>
            <person name="Kawaguchi M."/>
        </authorList>
    </citation>
    <scope>NUCLEOTIDE SEQUENCE [LARGE SCALE GENOMIC DNA]</scope>
    <source>
        <strain evidence="3">RS831</strain>
        <tissue evidence="3">Whole body</tissue>
    </source>
</reference>
<name>A0A3S2PIY2_ORYJA</name>
<dbReference type="PANTHER" id="PTHR34153">
    <property type="entry name" value="SI:CH211-262H13.3-RELATED-RELATED"/>
    <property type="match status" value="1"/>
</dbReference>
<keyword evidence="4" id="KW-1185">Reference proteome</keyword>
<sequence length="170" mass="18958">MSNQTGQMFKVRSPTIPRSNPNAQGSTSSPEPQQHGSSSDSDLAPALLLKIQTHLEIISDQLETIQQTLQKPEESVAGKQNHLEEDLLPLKDVTSLLTMERRLREETALKNKMITDLSVGGGVDIKDSVWRIMKQCFTNALAKQLNWRGVNGKTAFQQLQLKDVISQTTY</sequence>
<dbReference type="Proteomes" id="UP000283210">
    <property type="component" value="Chromosome 16"/>
</dbReference>
<protein>
    <recommendedName>
        <fullName evidence="2">DUF4806 domain-containing protein</fullName>
    </recommendedName>
</protein>
<dbReference type="OrthoDB" id="8859298at2759"/>
<accession>A0A3S2PIY2</accession>
<evidence type="ECO:0000313" key="3">
    <source>
        <dbReference type="EMBL" id="RVE62163.1"/>
    </source>
</evidence>
<organism evidence="3 4">
    <name type="scientific">Oryzias javanicus</name>
    <name type="common">Javanese ricefish</name>
    <name type="synonym">Aplocheilus javanicus</name>
    <dbReference type="NCBI Taxonomy" id="123683"/>
    <lineage>
        <taxon>Eukaryota</taxon>
        <taxon>Metazoa</taxon>
        <taxon>Chordata</taxon>
        <taxon>Craniata</taxon>
        <taxon>Vertebrata</taxon>
        <taxon>Euteleostomi</taxon>
        <taxon>Actinopterygii</taxon>
        <taxon>Neopterygii</taxon>
        <taxon>Teleostei</taxon>
        <taxon>Neoteleostei</taxon>
        <taxon>Acanthomorphata</taxon>
        <taxon>Ovalentaria</taxon>
        <taxon>Atherinomorphae</taxon>
        <taxon>Beloniformes</taxon>
        <taxon>Adrianichthyidae</taxon>
        <taxon>Oryziinae</taxon>
        <taxon>Oryzias</taxon>
    </lineage>
</organism>
<dbReference type="Pfam" id="PF16064">
    <property type="entry name" value="DUF4806"/>
    <property type="match status" value="1"/>
</dbReference>
<dbReference type="AlphaFoldDB" id="A0A3S2PIY2"/>
<feature type="compositionally biased region" description="Polar residues" evidence="1">
    <location>
        <begin position="16"/>
        <end position="36"/>
    </location>
</feature>